<organism evidence="1 2">
    <name type="scientific">Dysgonomonas capnocytophagoides</name>
    <dbReference type="NCBI Taxonomy" id="45254"/>
    <lineage>
        <taxon>Bacteria</taxon>
        <taxon>Pseudomonadati</taxon>
        <taxon>Bacteroidota</taxon>
        <taxon>Bacteroidia</taxon>
        <taxon>Bacteroidales</taxon>
        <taxon>Dysgonomonadaceae</taxon>
        <taxon>Dysgonomonas</taxon>
    </lineage>
</organism>
<name>A0A4Y8KYW0_9BACT</name>
<dbReference type="Proteomes" id="UP000297861">
    <property type="component" value="Unassembled WGS sequence"/>
</dbReference>
<dbReference type="EMBL" id="SOML01000007">
    <property type="protein sequence ID" value="TFD95643.1"/>
    <property type="molecule type" value="Genomic_DNA"/>
</dbReference>
<evidence type="ECO:0000313" key="1">
    <source>
        <dbReference type="EMBL" id="TFD95643.1"/>
    </source>
</evidence>
<evidence type="ECO:0000313" key="2">
    <source>
        <dbReference type="Proteomes" id="UP000297861"/>
    </source>
</evidence>
<gene>
    <name evidence="1" type="ORF">E2605_12475</name>
</gene>
<protein>
    <submittedName>
        <fullName evidence="1">Uncharacterized protein</fullName>
    </submittedName>
</protein>
<dbReference type="RefSeq" id="WP_134436662.1">
    <property type="nucleotide sequence ID" value="NZ_JAWZLG010000074.1"/>
</dbReference>
<dbReference type="OrthoDB" id="1100379at2"/>
<comment type="caution">
    <text evidence="1">The sequence shown here is derived from an EMBL/GenBank/DDBJ whole genome shotgun (WGS) entry which is preliminary data.</text>
</comment>
<accession>A0A4Y8KYW0</accession>
<keyword evidence="2" id="KW-1185">Reference proteome</keyword>
<reference evidence="1 2" key="1">
    <citation type="submission" date="2019-03" db="EMBL/GenBank/DDBJ databases">
        <title>San Antonio Military Medical Center submission to MRSN (WRAIR), pending publication.</title>
        <authorList>
            <person name="Blyth D.M."/>
            <person name="Mccarthy S.L."/>
            <person name="Schall S.E."/>
            <person name="Stam J.A."/>
            <person name="Ong A.C."/>
            <person name="Mcgann P.T."/>
        </authorList>
    </citation>
    <scope>NUCLEOTIDE SEQUENCE [LARGE SCALE GENOMIC DNA]</scope>
    <source>
        <strain evidence="1 2">MRSN571793</strain>
    </source>
</reference>
<dbReference type="AlphaFoldDB" id="A0A4Y8KYW0"/>
<sequence length="210" mass="24651">MLEHLQRLPVERIEKFLDHRDAKKAGIPEALARYIIEINDAYNLNKKYRSISECSKQMRLKYPYLSLPTCKSRIYDAINFFNADCSVTASAWNNYFADRMELLADVCMLAHKFEQVDRCWTKARQWRIEASANAIDPERIRFKPQIVSADIQLKRMMDSTPTGLLNAWNEIQSIVGRQEISQTEKERLLGEAKRELNIEDIEYEEPEDED</sequence>
<proteinExistence type="predicted"/>